<dbReference type="InterPro" id="IPR018392">
    <property type="entry name" value="LysM"/>
</dbReference>
<dbReference type="InterPro" id="IPR050570">
    <property type="entry name" value="Cell_wall_metabolism_enzyme"/>
</dbReference>
<dbReference type="InterPro" id="IPR011055">
    <property type="entry name" value="Dup_hybrid_motif"/>
</dbReference>
<dbReference type="Proteomes" id="UP000636891">
    <property type="component" value="Unassembled WGS sequence"/>
</dbReference>
<evidence type="ECO:0000256" key="1">
    <source>
        <dbReference type="SAM" id="MobiDB-lite"/>
    </source>
</evidence>
<dbReference type="PANTHER" id="PTHR21666:SF270">
    <property type="entry name" value="MUREIN HYDROLASE ACTIVATOR ENVC"/>
    <property type="match status" value="1"/>
</dbReference>
<organism evidence="3 4">
    <name type="scientific">Alistipes hominis</name>
    <dbReference type="NCBI Taxonomy" id="2763015"/>
    <lineage>
        <taxon>Bacteria</taxon>
        <taxon>Pseudomonadati</taxon>
        <taxon>Bacteroidota</taxon>
        <taxon>Bacteroidia</taxon>
        <taxon>Bacteroidales</taxon>
        <taxon>Rikenellaceae</taxon>
        <taxon>Alistipes</taxon>
    </lineage>
</organism>
<dbReference type="EMBL" id="JACOOK010000002">
    <property type="protein sequence ID" value="MBC5616130.1"/>
    <property type="molecule type" value="Genomic_DNA"/>
</dbReference>
<dbReference type="SUPFAM" id="SSF51261">
    <property type="entry name" value="Duplicated hybrid motif"/>
    <property type="match status" value="1"/>
</dbReference>
<dbReference type="Pfam" id="PF01551">
    <property type="entry name" value="Peptidase_M23"/>
    <property type="match status" value="1"/>
</dbReference>
<evidence type="ECO:0000313" key="4">
    <source>
        <dbReference type="Proteomes" id="UP000636891"/>
    </source>
</evidence>
<dbReference type="Gene3D" id="3.10.350.10">
    <property type="entry name" value="LysM domain"/>
    <property type="match status" value="1"/>
</dbReference>
<evidence type="ECO:0000313" key="3">
    <source>
        <dbReference type="EMBL" id="MBC5616130.1"/>
    </source>
</evidence>
<dbReference type="SMART" id="SM00257">
    <property type="entry name" value="LysM"/>
    <property type="match status" value="1"/>
</dbReference>
<protein>
    <submittedName>
        <fullName evidence="3">Peptidoglycan DD-metalloendopeptidase family protein</fullName>
    </submittedName>
</protein>
<dbReference type="RefSeq" id="WP_153497792.1">
    <property type="nucleotide sequence ID" value="NZ_JACOOK010000002.1"/>
</dbReference>
<evidence type="ECO:0000259" key="2">
    <source>
        <dbReference type="PROSITE" id="PS51782"/>
    </source>
</evidence>
<proteinExistence type="predicted"/>
<dbReference type="SUPFAM" id="SSF54106">
    <property type="entry name" value="LysM domain"/>
    <property type="match status" value="1"/>
</dbReference>
<dbReference type="PANTHER" id="PTHR21666">
    <property type="entry name" value="PEPTIDASE-RELATED"/>
    <property type="match status" value="1"/>
</dbReference>
<dbReference type="CDD" id="cd12797">
    <property type="entry name" value="M23_peptidase"/>
    <property type="match status" value="1"/>
</dbReference>
<reference evidence="3 4" key="1">
    <citation type="submission" date="2020-08" db="EMBL/GenBank/DDBJ databases">
        <title>Genome public.</title>
        <authorList>
            <person name="Liu C."/>
            <person name="Sun Q."/>
        </authorList>
    </citation>
    <scope>NUCLEOTIDE SEQUENCE [LARGE SCALE GENOMIC DNA]</scope>
    <source>
        <strain evidence="3 4">New-7</strain>
    </source>
</reference>
<dbReference type="PROSITE" id="PS51782">
    <property type="entry name" value="LYSM"/>
    <property type="match status" value="1"/>
</dbReference>
<dbReference type="CDD" id="cd00118">
    <property type="entry name" value="LysM"/>
    <property type="match status" value="1"/>
</dbReference>
<dbReference type="Pfam" id="PF01476">
    <property type="entry name" value="LysM"/>
    <property type="match status" value="1"/>
</dbReference>
<gene>
    <name evidence="3" type="ORF">H8S08_03735</name>
</gene>
<dbReference type="InterPro" id="IPR016047">
    <property type="entry name" value="M23ase_b-sheet_dom"/>
</dbReference>
<feature type="domain" description="LysM" evidence="2">
    <location>
        <begin position="320"/>
        <end position="364"/>
    </location>
</feature>
<dbReference type="Gene3D" id="2.70.70.10">
    <property type="entry name" value="Glucose Permease (Domain IIA)"/>
    <property type="match status" value="1"/>
</dbReference>
<dbReference type="PROSITE" id="PS51257">
    <property type="entry name" value="PROKAR_LIPOPROTEIN"/>
    <property type="match status" value="1"/>
</dbReference>
<name>A0ABR7CKG4_9BACT</name>
<sequence>MRLRSLILSIVVTILLSGCSSVKSFFGSSKKQQRQKAGTEVVAENISARTSESDGNSLSENLKSDNNVCAIPGVERPEAMIKPLKARPEMSFGETESANVRIPLRYNNPFPESGELVVPLCELETEFCYPYPGKLISPFGRRGRSNHTGIDIKAIPNDTIRAAMPGVVRMSKPYSGYGNLVVIRHYNGIETVYAHQSRNLVRVNDVVEAGDPIGLAGRTGRATTEHVHFEVRVASEPVNPTLLVDPDNRCLRSDQTLYCYNRGGAIRVSTKRATTYIPDSDGNQPIFAQTLEPADKTAPRESSPATAAERDNSPQQTAPTYHYVKKGETLSHIAVNYSTTVSKLCALNGIKPNSLLQIKQKLRVK</sequence>
<dbReference type="InterPro" id="IPR036779">
    <property type="entry name" value="LysM_dom_sf"/>
</dbReference>
<comment type="caution">
    <text evidence="3">The sequence shown here is derived from an EMBL/GenBank/DDBJ whole genome shotgun (WGS) entry which is preliminary data.</text>
</comment>
<feature type="region of interest" description="Disordered" evidence="1">
    <location>
        <begin position="293"/>
        <end position="318"/>
    </location>
</feature>
<keyword evidence="4" id="KW-1185">Reference proteome</keyword>
<accession>A0ABR7CKG4</accession>